<dbReference type="AlphaFoldDB" id="A0ABD0NZY1"/>
<accession>A0ABD0NZY1</accession>
<feature type="non-terminal residue" evidence="1">
    <location>
        <position position="1"/>
    </location>
</feature>
<organism evidence="1 2">
    <name type="scientific">Cirrhinus mrigala</name>
    <name type="common">Mrigala</name>
    <dbReference type="NCBI Taxonomy" id="683832"/>
    <lineage>
        <taxon>Eukaryota</taxon>
        <taxon>Metazoa</taxon>
        <taxon>Chordata</taxon>
        <taxon>Craniata</taxon>
        <taxon>Vertebrata</taxon>
        <taxon>Euteleostomi</taxon>
        <taxon>Actinopterygii</taxon>
        <taxon>Neopterygii</taxon>
        <taxon>Teleostei</taxon>
        <taxon>Ostariophysi</taxon>
        <taxon>Cypriniformes</taxon>
        <taxon>Cyprinidae</taxon>
        <taxon>Labeoninae</taxon>
        <taxon>Labeonini</taxon>
        <taxon>Cirrhinus</taxon>
    </lineage>
</organism>
<name>A0ABD0NZY1_CIRMR</name>
<gene>
    <name evidence="1" type="ORF">M9458_039231</name>
</gene>
<dbReference type="Proteomes" id="UP001529510">
    <property type="component" value="Unassembled WGS sequence"/>
</dbReference>
<dbReference type="EMBL" id="JAMKFB020000019">
    <property type="protein sequence ID" value="KAL0167387.1"/>
    <property type="molecule type" value="Genomic_DNA"/>
</dbReference>
<keyword evidence="2" id="KW-1185">Reference proteome</keyword>
<sequence length="54" mass="6763">LHRVCHRFRRCRLRRAGEYRQQTQRETRVLRGRSGRFQKDRRETHHLCLRSCIS</sequence>
<comment type="caution">
    <text evidence="1">The sequence shown here is derived from an EMBL/GenBank/DDBJ whole genome shotgun (WGS) entry which is preliminary data.</text>
</comment>
<protein>
    <submittedName>
        <fullName evidence="1">Uncharacterized protein</fullName>
    </submittedName>
</protein>
<proteinExistence type="predicted"/>
<evidence type="ECO:0000313" key="1">
    <source>
        <dbReference type="EMBL" id="KAL0167387.1"/>
    </source>
</evidence>
<reference evidence="1 2" key="1">
    <citation type="submission" date="2024-05" db="EMBL/GenBank/DDBJ databases">
        <title>Genome sequencing and assembly of Indian major carp, Cirrhinus mrigala (Hamilton, 1822).</title>
        <authorList>
            <person name="Mohindra V."/>
            <person name="Chowdhury L.M."/>
            <person name="Lal K."/>
            <person name="Jena J.K."/>
        </authorList>
    </citation>
    <scope>NUCLEOTIDE SEQUENCE [LARGE SCALE GENOMIC DNA]</scope>
    <source>
        <strain evidence="1">CM1030</strain>
        <tissue evidence="1">Blood</tissue>
    </source>
</reference>
<feature type="non-terminal residue" evidence="1">
    <location>
        <position position="54"/>
    </location>
</feature>
<evidence type="ECO:0000313" key="2">
    <source>
        <dbReference type="Proteomes" id="UP001529510"/>
    </source>
</evidence>